<organism evidence="8 9">
    <name type="scientific">Limisphaera ngatamarikiensis</name>
    <dbReference type="NCBI Taxonomy" id="1324935"/>
    <lineage>
        <taxon>Bacteria</taxon>
        <taxon>Pseudomonadati</taxon>
        <taxon>Verrucomicrobiota</taxon>
        <taxon>Verrucomicrobiia</taxon>
        <taxon>Limisphaerales</taxon>
        <taxon>Limisphaeraceae</taxon>
        <taxon>Limisphaera</taxon>
    </lineage>
</organism>
<dbReference type="GO" id="GO:0016757">
    <property type="term" value="F:glycosyltransferase activity"/>
    <property type="evidence" value="ECO:0007669"/>
    <property type="project" value="UniProtKB-KW"/>
</dbReference>
<dbReference type="CDD" id="cd00761">
    <property type="entry name" value="Glyco_tranf_GTA_type"/>
    <property type="match status" value="1"/>
</dbReference>
<gene>
    <name evidence="8" type="ORF">G4L39_06090</name>
</gene>
<evidence type="ECO:0000256" key="1">
    <source>
        <dbReference type="ARBA" id="ARBA00004236"/>
    </source>
</evidence>
<comment type="subcellular location">
    <subcellularLocation>
        <location evidence="1">Cell membrane</location>
    </subcellularLocation>
</comment>
<dbReference type="PANTHER" id="PTHR43646:SF2">
    <property type="entry name" value="GLYCOSYLTRANSFERASE 2-LIKE DOMAIN-CONTAINING PROTEIN"/>
    <property type="match status" value="1"/>
</dbReference>
<dbReference type="EMBL" id="JAAKYA010000042">
    <property type="protein sequence ID" value="NGO38965.1"/>
    <property type="molecule type" value="Genomic_DNA"/>
</dbReference>
<keyword evidence="4 8" id="KW-0808">Transferase</keyword>
<dbReference type="Proteomes" id="UP000477311">
    <property type="component" value="Unassembled WGS sequence"/>
</dbReference>
<feature type="domain" description="Glycosyltransferase 2-like" evidence="7">
    <location>
        <begin position="41"/>
        <end position="142"/>
    </location>
</feature>
<accession>A0A6M1RQM5</accession>
<keyword evidence="9" id="KW-1185">Reference proteome</keyword>
<dbReference type="GO" id="GO:0005886">
    <property type="term" value="C:plasma membrane"/>
    <property type="evidence" value="ECO:0007669"/>
    <property type="project" value="UniProtKB-SubCell"/>
</dbReference>
<keyword evidence="3" id="KW-0328">Glycosyltransferase</keyword>
<evidence type="ECO:0000256" key="3">
    <source>
        <dbReference type="ARBA" id="ARBA00022676"/>
    </source>
</evidence>
<evidence type="ECO:0000259" key="7">
    <source>
        <dbReference type="Pfam" id="PF00535"/>
    </source>
</evidence>
<keyword evidence="6" id="KW-0812">Transmembrane</keyword>
<feature type="transmembrane region" description="Helical" evidence="6">
    <location>
        <begin position="262"/>
        <end position="286"/>
    </location>
</feature>
<dbReference type="PANTHER" id="PTHR43646">
    <property type="entry name" value="GLYCOSYLTRANSFERASE"/>
    <property type="match status" value="1"/>
</dbReference>
<dbReference type="RefSeq" id="WP_165106717.1">
    <property type="nucleotide sequence ID" value="NZ_JAAKYA010000042.1"/>
</dbReference>
<sequence length="349" mass="37669">MGPELILPLAALGVSSIGWALIPYLRTPLPAPERAGRRRLTVIIPARNEEHNLPRLLESLRRQPAPPDEVIVVDDASTDRTAAIARAHGARVISSAPLPDGWRGKPWACQQGADAAGGEILLFLDADTWFEAGGLDRALSMYAGGAFSLAPYHVIRKPYEELSMFFNILMALGAAGTTLFGPMLLVDRESYRRVGGHARAKERILENVWLGEAFREAGVPVHSGVGRGILSFRMYPGGVRELVEGWLKGFASGAGKTGRLRLFMIITWLTGLTAVALGCCVTQGAWPWAVAYGACVVQVACLARRVGSFGIPAAVLYPLPLLFFFALFLTGTARRGGEVSWKGRTIHAD</sequence>
<feature type="transmembrane region" description="Helical" evidence="6">
    <location>
        <begin position="306"/>
        <end position="329"/>
    </location>
</feature>
<keyword evidence="5 6" id="KW-0472">Membrane</keyword>
<reference evidence="8 9" key="1">
    <citation type="submission" date="2020-02" db="EMBL/GenBank/DDBJ databases">
        <title>Draft genome sequence of Limisphaera ngatamarikiensis NGM72.4T, a thermophilic Verrucomicrobia grouped in subdivision 3.</title>
        <authorList>
            <person name="Carere C.R."/>
            <person name="Steen J."/>
            <person name="Hugenholtz P."/>
            <person name="Stott M.B."/>
        </authorList>
    </citation>
    <scope>NUCLEOTIDE SEQUENCE [LARGE SCALE GENOMIC DNA]</scope>
    <source>
        <strain evidence="8 9">NGM72.4</strain>
    </source>
</reference>
<evidence type="ECO:0000313" key="8">
    <source>
        <dbReference type="EMBL" id="NGO38965.1"/>
    </source>
</evidence>
<evidence type="ECO:0000256" key="4">
    <source>
        <dbReference type="ARBA" id="ARBA00022679"/>
    </source>
</evidence>
<dbReference type="Pfam" id="PF00535">
    <property type="entry name" value="Glycos_transf_2"/>
    <property type="match status" value="1"/>
</dbReference>
<evidence type="ECO:0000256" key="2">
    <source>
        <dbReference type="ARBA" id="ARBA00022475"/>
    </source>
</evidence>
<protein>
    <submittedName>
        <fullName evidence="8">Glycosyltransferase family 2 protein</fullName>
    </submittedName>
</protein>
<name>A0A6M1RQM5_9BACT</name>
<dbReference type="AlphaFoldDB" id="A0A6M1RQM5"/>
<feature type="transmembrane region" description="Helical" evidence="6">
    <location>
        <begin position="164"/>
        <end position="186"/>
    </location>
</feature>
<keyword evidence="6" id="KW-1133">Transmembrane helix</keyword>
<evidence type="ECO:0000256" key="6">
    <source>
        <dbReference type="SAM" id="Phobius"/>
    </source>
</evidence>
<comment type="caution">
    <text evidence="8">The sequence shown here is derived from an EMBL/GenBank/DDBJ whole genome shotgun (WGS) entry which is preliminary data.</text>
</comment>
<dbReference type="InterPro" id="IPR001173">
    <property type="entry name" value="Glyco_trans_2-like"/>
</dbReference>
<evidence type="ECO:0000256" key="5">
    <source>
        <dbReference type="ARBA" id="ARBA00023136"/>
    </source>
</evidence>
<dbReference type="InterPro" id="IPR029044">
    <property type="entry name" value="Nucleotide-diphossugar_trans"/>
</dbReference>
<proteinExistence type="predicted"/>
<dbReference type="Gene3D" id="3.90.550.10">
    <property type="entry name" value="Spore Coat Polysaccharide Biosynthesis Protein SpsA, Chain A"/>
    <property type="match status" value="1"/>
</dbReference>
<dbReference type="SUPFAM" id="SSF53448">
    <property type="entry name" value="Nucleotide-diphospho-sugar transferases"/>
    <property type="match status" value="1"/>
</dbReference>
<keyword evidence="2" id="KW-1003">Cell membrane</keyword>
<evidence type="ECO:0000313" key="9">
    <source>
        <dbReference type="Proteomes" id="UP000477311"/>
    </source>
</evidence>